<comment type="pathway">
    <text evidence="2">Lipid metabolism; fatty acid beta-oxidation.</text>
</comment>
<dbReference type="Proteomes" id="UP001557484">
    <property type="component" value="Unassembled WGS sequence"/>
</dbReference>
<evidence type="ECO:0000256" key="3">
    <source>
        <dbReference type="ARBA" id="ARBA00009347"/>
    </source>
</evidence>
<feature type="domain" description="Acyl-CoA dehydrogenase/oxidase C-terminal" evidence="13">
    <location>
        <begin position="362"/>
        <end position="508"/>
    </location>
</feature>
<evidence type="ECO:0000259" key="16">
    <source>
        <dbReference type="Pfam" id="PF09317"/>
    </source>
</evidence>
<dbReference type="InterPro" id="IPR015396">
    <property type="entry name" value="FadE_C"/>
</dbReference>
<evidence type="ECO:0000256" key="5">
    <source>
        <dbReference type="ARBA" id="ARBA00012040"/>
    </source>
</evidence>
<dbReference type="Gene3D" id="1.10.540.10">
    <property type="entry name" value="Acyl-CoA dehydrogenase/oxidase, N-terminal domain"/>
    <property type="match status" value="1"/>
</dbReference>
<evidence type="ECO:0000259" key="14">
    <source>
        <dbReference type="Pfam" id="PF02770"/>
    </source>
</evidence>
<evidence type="ECO:0000313" key="18">
    <source>
        <dbReference type="Proteomes" id="UP001557484"/>
    </source>
</evidence>
<dbReference type="Pfam" id="PF00441">
    <property type="entry name" value="Acyl-CoA_dh_1"/>
    <property type="match status" value="1"/>
</dbReference>
<name>A0ABV3TRU4_9GAMM</name>
<keyword evidence="12" id="KW-0472">Membrane</keyword>
<dbReference type="NCBIfam" id="NF007000">
    <property type="entry name" value="PRK09463.1"/>
    <property type="match status" value="1"/>
</dbReference>
<evidence type="ECO:0000256" key="9">
    <source>
        <dbReference type="ARBA" id="ARBA00023002"/>
    </source>
</evidence>
<dbReference type="InterPro" id="IPR013786">
    <property type="entry name" value="AcylCoA_DH/ox_N"/>
</dbReference>
<dbReference type="Gene3D" id="1.20.140.10">
    <property type="entry name" value="Butyryl-CoA Dehydrogenase, subunit A, domain 3"/>
    <property type="match status" value="1"/>
</dbReference>
<comment type="catalytic activity">
    <reaction evidence="11">
        <text>a long-chain 2,3-saturated fatty acyl-CoA + oxidized [electron-transfer flavoprotein] + H(+) = a long-chain (2E)-enoyl-CoA + reduced [electron-transfer flavoprotein]</text>
        <dbReference type="Rhea" id="RHEA:17721"/>
        <dbReference type="Rhea" id="RHEA-COMP:10685"/>
        <dbReference type="Rhea" id="RHEA-COMP:10686"/>
        <dbReference type="ChEBI" id="CHEBI:15378"/>
        <dbReference type="ChEBI" id="CHEBI:57692"/>
        <dbReference type="ChEBI" id="CHEBI:58307"/>
        <dbReference type="ChEBI" id="CHEBI:83721"/>
        <dbReference type="ChEBI" id="CHEBI:83727"/>
        <dbReference type="EC" id="1.3.8.8"/>
    </reaction>
</comment>
<keyword evidence="18" id="KW-1185">Reference proteome</keyword>
<evidence type="ECO:0000256" key="11">
    <source>
        <dbReference type="ARBA" id="ARBA00049247"/>
    </source>
</evidence>
<evidence type="ECO:0000256" key="1">
    <source>
        <dbReference type="ARBA" id="ARBA00001974"/>
    </source>
</evidence>
<dbReference type="PANTHER" id="PTHR48083">
    <property type="entry name" value="MEDIUM-CHAIN SPECIFIC ACYL-COA DEHYDROGENASE, MITOCHONDRIAL-RELATED"/>
    <property type="match status" value="1"/>
</dbReference>
<comment type="cofactor">
    <cofactor evidence="1">
        <name>FAD</name>
        <dbReference type="ChEBI" id="CHEBI:57692"/>
    </cofactor>
</comment>
<reference evidence="17 18" key="1">
    <citation type="journal article" date="2011" name="Int. J. Syst. Evol. Microbiol.">
        <title>Zhongshania antarctica gen. nov., sp. nov. and Zhongshania guokunii sp. nov., gammaproteobacteria respectively isolated from coastal attached (fast) ice and surface seawater of the Antarctic.</title>
        <authorList>
            <person name="Li H.J."/>
            <person name="Zhang X.Y."/>
            <person name="Chen C.X."/>
            <person name="Zhang Y.J."/>
            <person name="Gao Z.M."/>
            <person name="Yu Y."/>
            <person name="Chen X.L."/>
            <person name="Chen B."/>
            <person name="Zhang Y.Z."/>
        </authorList>
    </citation>
    <scope>NUCLEOTIDE SEQUENCE [LARGE SCALE GENOMIC DNA]</scope>
    <source>
        <strain evidence="17 18">R06B22</strain>
    </source>
</reference>
<protein>
    <recommendedName>
        <fullName evidence="6">Acyl-coenzyme A dehydrogenase</fullName>
        <ecNumber evidence="4">1.3.8.7</ecNumber>
        <ecNumber evidence="5">1.3.8.8</ecNumber>
    </recommendedName>
</protein>
<gene>
    <name evidence="17" type="ORF">AB4875_02425</name>
</gene>
<dbReference type="Gene3D" id="2.40.110.10">
    <property type="entry name" value="Butyryl-CoA Dehydrogenase, subunit A, domain 2"/>
    <property type="match status" value="1"/>
</dbReference>
<keyword evidence="12" id="KW-1133">Transmembrane helix</keyword>
<feature type="domain" description="Acyl-CoA dehydrogenase C-terminal bacterial-type" evidence="16">
    <location>
        <begin position="515"/>
        <end position="799"/>
    </location>
</feature>
<evidence type="ECO:0000259" key="13">
    <source>
        <dbReference type="Pfam" id="PF00441"/>
    </source>
</evidence>
<dbReference type="EC" id="1.3.8.8" evidence="5"/>
<dbReference type="InterPro" id="IPR037069">
    <property type="entry name" value="AcylCoA_DH/ox_N_sf"/>
</dbReference>
<evidence type="ECO:0000256" key="10">
    <source>
        <dbReference type="ARBA" id="ARBA00047882"/>
    </source>
</evidence>
<dbReference type="SUPFAM" id="SSF47203">
    <property type="entry name" value="Acyl-CoA dehydrogenase C-terminal domain-like"/>
    <property type="match status" value="1"/>
</dbReference>
<comment type="similarity">
    <text evidence="3">Belongs to the acyl-CoA dehydrogenase family.</text>
</comment>
<evidence type="ECO:0000256" key="4">
    <source>
        <dbReference type="ARBA" id="ARBA00012033"/>
    </source>
</evidence>
<dbReference type="SUPFAM" id="SSF56645">
    <property type="entry name" value="Acyl-CoA dehydrogenase NM domain-like"/>
    <property type="match status" value="1"/>
</dbReference>
<dbReference type="NCBIfam" id="NF009586">
    <property type="entry name" value="PRK13026.1"/>
    <property type="match status" value="1"/>
</dbReference>
<dbReference type="Pfam" id="PF09317">
    <property type="entry name" value="ACDH_C"/>
    <property type="match status" value="1"/>
</dbReference>
<keyword evidence="9" id="KW-0560">Oxidoreductase</keyword>
<feature type="domain" description="Acyl-CoA dehydrogenase/oxidase N-terminal" evidence="15">
    <location>
        <begin position="125"/>
        <end position="236"/>
    </location>
</feature>
<dbReference type="EMBL" id="JBFRYB010000001">
    <property type="protein sequence ID" value="MEX1664324.1"/>
    <property type="molecule type" value="Genomic_DNA"/>
</dbReference>
<sequence>MTGLFAFLAIIIVTAVIFSLRLSRRSGCIAFAGAWLLAGLCSDFFVHPLALLALLLVLAVIIVDSLRIRFVSSPAMVALKKMMPPMSSTEREALDAGTTWWEKDLFSGHPDWSKFEKIALSTLSESEQAFLDNETAELCAMLDEWQIHHHDKDLSPEVWQFIKDNGFLGLIIPKEYGGLEFTPYAQSRVVSKIASRSAVAAVSVMVPNSLGPGELLMKYGTAEQKDFWLARLAKGEELPCFGLTGPEAGSDAGAIPDTGVVCEQEFKGEKVLGVKLNFSKRWITLAPIATVVGLAFRLSDPDGLIGDEIERGISCALVPADLAGMEIGRRHYPGSAFMNGPITGVDVFIPMSMLIGGQAYIGQGWMMLVECLGAGRGISLPALSTAGGEMSYLLVGAFARIRRQFGIPVGKFEGVQEASAEIAGGAYMLEAYRALVTRALADGAPSVLTAMAKYHATENMRVLVNHSMDILGGRAIQMGPRNFMALLYQTVPIAITVEGANILTRSMIIFGQGAMRCHPYLADELEALSDESDGAVERFDGLLSNHLAHTAGVFSRGFLLGLTAGKFTKLACGNSELSTRWYPKIDRYSAVFAATADFALLLLGGDLKRRELLSARLGDIHSQLVIACAILKFHDHQAPSEANTLHAEFALKRSFSDLNKALLGFYRNMPQRWMGRVLQTVFFPWGVPNFEVSDNDIRGLGEMIMKPNSVRSMFAEAVYMSADDQDAQGRIHCAFQLLTEIDKDYNQFLEYEHRGRLPGETMAEKLQLGVSQGLFSEEQAARLAEYDERRYDCLLTDAFDAQLNNVDVRPVRPKSLER</sequence>
<feature type="domain" description="Acyl-CoA oxidase/dehydrogenase middle" evidence="14">
    <location>
        <begin position="240"/>
        <end position="331"/>
    </location>
</feature>
<dbReference type="InterPro" id="IPR006091">
    <property type="entry name" value="Acyl-CoA_Oxase/DH_mid-dom"/>
</dbReference>
<keyword evidence="8" id="KW-0274">FAD</keyword>
<dbReference type="Pfam" id="PF02771">
    <property type="entry name" value="Acyl-CoA_dh_N"/>
    <property type="match status" value="1"/>
</dbReference>
<evidence type="ECO:0000256" key="2">
    <source>
        <dbReference type="ARBA" id="ARBA00005005"/>
    </source>
</evidence>
<dbReference type="PANTHER" id="PTHR48083:SF33">
    <property type="entry name" value="ACYL-COENZYME A DEHYDROGENASE"/>
    <property type="match status" value="1"/>
</dbReference>
<comment type="caution">
    <text evidence="17">The sequence shown here is derived from an EMBL/GenBank/DDBJ whole genome shotgun (WGS) entry which is preliminary data.</text>
</comment>
<evidence type="ECO:0000256" key="12">
    <source>
        <dbReference type="SAM" id="Phobius"/>
    </source>
</evidence>
<keyword evidence="12" id="KW-0812">Transmembrane</keyword>
<dbReference type="RefSeq" id="WP_368374448.1">
    <property type="nucleotide sequence ID" value="NZ_JBFRYB010000001.1"/>
</dbReference>
<evidence type="ECO:0000256" key="6">
    <source>
        <dbReference type="ARBA" id="ARBA00020144"/>
    </source>
</evidence>
<proteinExistence type="inferred from homology"/>
<evidence type="ECO:0000256" key="8">
    <source>
        <dbReference type="ARBA" id="ARBA00022827"/>
    </source>
</evidence>
<dbReference type="InterPro" id="IPR009100">
    <property type="entry name" value="AcylCoA_DH/oxidase_NM_dom_sf"/>
</dbReference>
<dbReference type="InterPro" id="IPR036250">
    <property type="entry name" value="AcylCo_DH-like_C"/>
</dbReference>
<organism evidence="17 18">
    <name type="scientific">Zhongshania arctica</name>
    <dbReference type="NCBI Taxonomy" id="3238302"/>
    <lineage>
        <taxon>Bacteria</taxon>
        <taxon>Pseudomonadati</taxon>
        <taxon>Pseudomonadota</taxon>
        <taxon>Gammaproteobacteria</taxon>
        <taxon>Cellvibrionales</taxon>
        <taxon>Spongiibacteraceae</taxon>
        <taxon>Zhongshania</taxon>
    </lineage>
</organism>
<dbReference type="EC" id="1.3.8.7" evidence="4"/>
<evidence type="ECO:0000256" key="7">
    <source>
        <dbReference type="ARBA" id="ARBA00022630"/>
    </source>
</evidence>
<keyword evidence="7" id="KW-0285">Flavoprotein</keyword>
<accession>A0ABV3TRU4</accession>
<dbReference type="InterPro" id="IPR009075">
    <property type="entry name" value="AcylCo_DH/oxidase_C"/>
</dbReference>
<dbReference type="InterPro" id="IPR050741">
    <property type="entry name" value="Acyl-CoA_dehydrogenase"/>
</dbReference>
<feature type="transmembrane region" description="Helical" evidence="12">
    <location>
        <begin position="6"/>
        <end position="23"/>
    </location>
</feature>
<evidence type="ECO:0000313" key="17">
    <source>
        <dbReference type="EMBL" id="MEX1664324.1"/>
    </source>
</evidence>
<comment type="catalytic activity">
    <reaction evidence="10">
        <text>a medium-chain 2,3-saturated fatty acyl-CoA + oxidized [electron-transfer flavoprotein] + H(+) = a medium-chain (2E)-enoyl-CoA + reduced [electron-transfer flavoprotein]</text>
        <dbReference type="Rhea" id="RHEA:14477"/>
        <dbReference type="Rhea" id="RHEA-COMP:10685"/>
        <dbReference type="Rhea" id="RHEA-COMP:10686"/>
        <dbReference type="ChEBI" id="CHEBI:15378"/>
        <dbReference type="ChEBI" id="CHEBI:57692"/>
        <dbReference type="ChEBI" id="CHEBI:58307"/>
        <dbReference type="ChEBI" id="CHEBI:83723"/>
        <dbReference type="ChEBI" id="CHEBI:83726"/>
        <dbReference type="EC" id="1.3.8.7"/>
    </reaction>
</comment>
<dbReference type="InterPro" id="IPR046373">
    <property type="entry name" value="Acyl-CoA_Oxase/DH_mid-dom_sf"/>
</dbReference>
<dbReference type="Pfam" id="PF02770">
    <property type="entry name" value="Acyl-CoA_dh_M"/>
    <property type="match status" value="1"/>
</dbReference>
<evidence type="ECO:0000259" key="15">
    <source>
        <dbReference type="Pfam" id="PF02771"/>
    </source>
</evidence>
<feature type="transmembrane region" description="Helical" evidence="12">
    <location>
        <begin position="35"/>
        <end position="63"/>
    </location>
</feature>